<evidence type="ECO:0000313" key="2">
    <source>
        <dbReference type="Proteomes" id="UP001362999"/>
    </source>
</evidence>
<dbReference type="EMBL" id="JAWWNJ010000058">
    <property type="protein sequence ID" value="KAK7014042.1"/>
    <property type="molecule type" value="Genomic_DNA"/>
</dbReference>
<reference evidence="1 2" key="1">
    <citation type="journal article" date="2024" name="J Genomics">
        <title>Draft genome sequencing and assembly of Favolaschia claudopus CIRM-BRFM 2984 isolated from oak limbs.</title>
        <authorList>
            <person name="Navarro D."/>
            <person name="Drula E."/>
            <person name="Chaduli D."/>
            <person name="Cazenave R."/>
            <person name="Ahrendt S."/>
            <person name="Wang J."/>
            <person name="Lipzen A."/>
            <person name="Daum C."/>
            <person name="Barry K."/>
            <person name="Grigoriev I.V."/>
            <person name="Favel A."/>
            <person name="Rosso M.N."/>
            <person name="Martin F."/>
        </authorList>
    </citation>
    <scope>NUCLEOTIDE SEQUENCE [LARGE SCALE GENOMIC DNA]</scope>
    <source>
        <strain evidence="1 2">CIRM-BRFM 2984</strain>
    </source>
</reference>
<dbReference type="AlphaFoldDB" id="A0AAW0ALJ4"/>
<protein>
    <submittedName>
        <fullName evidence="1">Uncharacterized protein</fullName>
    </submittedName>
</protein>
<proteinExistence type="predicted"/>
<dbReference type="Proteomes" id="UP001362999">
    <property type="component" value="Unassembled WGS sequence"/>
</dbReference>
<comment type="caution">
    <text evidence="1">The sequence shown here is derived from an EMBL/GenBank/DDBJ whole genome shotgun (WGS) entry which is preliminary data.</text>
</comment>
<evidence type="ECO:0000313" key="1">
    <source>
        <dbReference type="EMBL" id="KAK7014042.1"/>
    </source>
</evidence>
<sequence>MIPGSFPLLTVMRTPYRGARVSVGLFYITLVPLRPSSTPFSTTSSTLPYIQRNGTSIHFTLTTTPPSPPCRPAAVAIDRPDLDRQGRVDQCAVTVTLGMGFSPSLHRDPEAPPSPPIGVSRVLRSVLPFWGRDVTPMATCSTFRRSEAAALCRRKGEMSVCEIGGLDNLSARMQRDRWADMSFIRARACTQRVSCVRDALDACVLRSFRKNGAVDPRMLLRFKIGVFWAEGWIAELQRLLGSAS</sequence>
<organism evidence="1 2">
    <name type="scientific">Favolaschia claudopus</name>
    <dbReference type="NCBI Taxonomy" id="2862362"/>
    <lineage>
        <taxon>Eukaryota</taxon>
        <taxon>Fungi</taxon>
        <taxon>Dikarya</taxon>
        <taxon>Basidiomycota</taxon>
        <taxon>Agaricomycotina</taxon>
        <taxon>Agaricomycetes</taxon>
        <taxon>Agaricomycetidae</taxon>
        <taxon>Agaricales</taxon>
        <taxon>Marasmiineae</taxon>
        <taxon>Mycenaceae</taxon>
        <taxon>Favolaschia</taxon>
    </lineage>
</organism>
<name>A0AAW0ALJ4_9AGAR</name>
<accession>A0AAW0ALJ4</accession>
<gene>
    <name evidence="1" type="ORF">R3P38DRAFT_1457014</name>
</gene>
<keyword evidence="2" id="KW-1185">Reference proteome</keyword>